<name>A0A0N4YA74_NIPBR</name>
<dbReference type="Proteomes" id="UP000271162">
    <property type="component" value="Unassembled WGS sequence"/>
</dbReference>
<sequence length="140" mass="15967">MVRWYGLGVHQKSRIFALWCIESPLDIFSRSSFVATVPMRPIRTTIVIVVYRILHHGHNNVSKAPKRSEGVAHRLSPIHSSTYSHHFPLFYLSLLTGRLTFYGHTSSRPLEEPAALGHRLFAPDASAAWETNRFTWIPCS</sequence>
<dbReference type="WBParaSite" id="NBR_0001326901-mRNA-1">
    <property type="protein sequence ID" value="NBR_0001326901-mRNA-1"/>
    <property type="gene ID" value="NBR_0001326901"/>
</dbReference>
<reference evidence="1 2" key="2">
    <citation type="submission" date="2018-11" db="EMBL/GenBank/DDBJ databases">
        <authorList>
            <consortium name="Pathogen Informatics"/>
        </authorList>
    </citation>
    <scope>NUCLEOTIDE SEQUENCE [LARGE SCALE GENOMIC DNA]</scope>
</reference>
<dbReference type="EMBL" id="UYSL01020989">
    <property type="protein sequence ID" value="VDL76859.1"/>
    <property type="molecule type" value="Genomic_DNA"/>
</dbReference>
<proteinExistence type="predicted"/>
<gene>
    <name evidence="1" type="ORF">NBR_LOCUS13270</name>
</gene>
<dbReference type="AlphaFoldDB" id="A0A0N4YA74"/>
<evidence type="ECO:0000313" key="2">
    <source>
        <dbReference type="Proteomes" id="UP000271162"/>
    </source>
</evidence>
<keyword evidence="2" id="KW-1185">Reference proteome</keyword>
<evidence type="ECO:0000313" key="1">
    <source>
        <dbReference type="EMBL" id="VDL76859.1"/>
    </source>
</evidence>
<evidence type="ECO:0000313" key="3">
    <source>
        <dbReference type="WBParaSite" id="NBR_0001326901-mRNA-1"/>
    </source>
</evidence>
<organism evidence="3">
    <name type="scientific">Nippostrongylus brasiliensis</name>
    <name type="common">Rat hookworm</name>
    <dbReference type="NCBI Taxonomy" id="27835"/>
    <lineage>
        <taxon>Eukaryota</taxon>
        <taxon>Metazoa</taxon>
        <taxon>Ecdysozoa</taxon>
        <taxon>Nematoda</taxon>
        <taxon>Chromadorea</taxon>
        <taxon>Rhabditida</taxon>
        <taxon>Rhabditina</taxon>
        <taxon>Rhabditomorpha</taxon>
        <taxon>Strongyloidea</taxon>
        <taxon>Heligmosomidae</taxon>
        <taxon>Nippostrongylus</taxon>
    </lineage>
</organism>
<protein>
    <submittedName>
        <fullName evidence="3">Secreted protein</fullName>
    </submittedName>
</protein>
<reference evidence="3" key="1">
    <citation type="submission" date="2017-02" db="UniProtKB">
        <authorList>
            <consortium name="WormBaseParasite"/>
        </authorList>
    </citation>
    <scope>IDENTIFICATION</scope>
</reference>
<accession>A0A0N4YA74</accession>